<comment type="caution">
    <text evidence="1">The sequence shown here is derived from an EMBL/GenBank/DDBJ whole genome shotgun (WGS) entry which is preliminary data.</text>
</comment>
<name>A0A6M7TPM3_9HYPH</name>
<accession>A0A6M7TPM3</accession>
<organism evidence="1 2">
    <name type="scientific">Mesorhizobium jarvisii</name>
    <dbReference type="NCBI Taxonomy" id="1777867"/>
    <lineage>
        <taxon>Bacteria</taxon>
        <taxon>Pseudomonadati</taxon>
        <taxon>Pseudomonadota</taxon>
        <taxon>Alphaproteobacteria</taxon>
        <taxon>Hyphomicrobiales</taxon>
        <taxon>Phyllobacteriaceae</taxon>
        <taxon>Mesorhizobium</taxon>
    </lineage>
</organism>
<evidence type="ECO:0000313" key="1">
    <source>
        <dbReference type="EMBL" id="RJT35991.1"/>
    </source>
</evidence>
<gene>
    <name evidence="1" type="ORF">D3242_08840</name>
</gene>
<protein>
    <submittedName>
        <fullName evidence="1">Uncharacterized protein</fullName>
    </submittedName>
</protein>
<proteinExistence type="predicted"/>
<dbReference type="AlphaFoldDB" id="A0A6M7TPM3"/>
<dbReference type="EMBL" id="QZXA01000003">
    <property type="protein sequence ID" value="RJT35991.1"/>
    <property type="molecule type" value="Genomic_DNA"/>
</dbReference>
<reference evidence="1 2" key="1">
    <citation type="submission" date="2018-09" db="EMBL/GenBank/DDBJ databases">
        <title>Mesorhizobium carmichaelinearum sp. nov. isolated from Carmichaelinea spp. root nodules in New Zealand.</title>
        <authorList>
            <person name="De Meyer S.E."/>
        </authorList>
    </citation>
    <scope>NUCLEOTIDE SEQUENCE [LARGE SCALE GENOMIC DNA]</scope>
    <source>
        <strain evidence="1 2">LMG 28313</strain>
    </source>
</reference>
<keyword evidence="2" id="KW-1185">Reference proteome</keyword>
<evidence type="ECO:0000313" key="2">
    <source>
        <dbReference type="Proteomes" id="UP000275530"/>
    </source>
</evidence>
<sequence>MRAAFLRPPLWLAGHLPRKGGDWQLCRRPKPSNAENWRKPKRQLISPLAGEMSGRTEGGVTELKVNKDQTR</sequence>
<dbReference type="Proteomes" id="UP000275530">
    <property type="component" value="Unassembled WGS sequence"/>
</dbReference>